<evidence type="ECO:0008006" key="3">
    <source>
        <dbReference type="Google" id="ProtNLM"/>
    </source>
</evidence>
<protein>
    <recommendedName>
        <fullName evidence="3">DUF1127 domain-containing protein</fullName>
    </recommendedName>
</protein>
<comment type="caution">
    <text evidence="1">The sequence shown here is derived from an EMBL/GenBank/DDBJ whole genome shotgun (WGS) entry which is preliminary data.</text>
</comment>
<evidence type="ECO:0000313" key="2">
    <source>
        <dbReference type="Proteomes" id="UP000328092"/>
    </source>
</evidence>
<gene>
    <name evidence="1" type="ORF">CI1B_77290</name>
</gene>
<keyword evidence="2" id="KW-1185">Reference proteome</keyword>
<dbReference type="OrthoDB" id="8234832at2"/>
<dbReference type="AlphaFoldDB" id="A0A508TYG0"/>
<proteinExistence type="predicted"/>
<reference evidence="1" key="1">
    <citation type="submission" date="2019-02" db="EMBL/GenBank/DDBJ databases">
        <authorList>
            <person name="Pothier F.J."/>
        </authorList>
    </citation>
    <scope>NUCLEOTIDE SEQUENCE</scope>
    <source>
        <strain evidence="1">CI-1B</strain>
    </source>
</reference>
<evidence type="ECO:0000313" key="1">
    <source>
        <dbReference type="EMBL" id="VIO79320.1"/>
    </source>
</evidence>
<dbReference type="Proteomes" id="UP000328092">
    <property type="component" value="Unassembled WGS sequence"/>
</dbReference>
<dbReference type="RefSeq" id="WP_139864260.1">
    <property type="nucleotide sequence ID" value="NZ_CAADFC020000033.1"/>
</dbReference>
<sequence>MSKQNSLPNVDHVARLPQAGGIIRAIRSVDRAPGRLPPHSAHSTHAVAPVEQPDRSAVGWWLAALALFIEGCAMYGASIYPGAEFPVPPAPASAPPRSVRVQQQPAIEQASAQPLESSVTSGLEWAVSADARPQRRWSWLSSIGGTVAAIWRYWRREWAVQTAVAALAEYDDRTLRDMGICGQSDIERVVRQSGDC</sequence>
<accession>A0A508TYG0</accession>
<organism evidence="1 2">
    <name type="scientific">Bradyrhizobium ivorense</name>
    <dbReference type="NCBI Taxonomy" id="2511166"/>
    <lineage>
        <taxon>Bacteria</taxon>
        <taxon>Pseudomonadati</taxon>
        <taxon>Pseudomonadota</taxon>
        <taxon>Alphaproteobacteria</taxon>
        <taxon>Hyphomicrobiales</taxon>
        <taxon>Nitrobacteraceae</taxon>
        <taxon>Bradyrhizobium</taxon>
    </lineage>
</organism>
<dbReference type="EMBL" id="CAADFC020000033">
    <property type="protein sequence ID" value="VIO79320.1"/>
    <property type="molecule type" value="Genomic_DNA"/>
</dbReference>
<name>A0A508TYG0_9BRAD</name>